<dbReference type="InterPro" id="IPR036034">
    <property type="entry name" value="PDZ_sf"/>
</dbReference>
<name>A0A427AN38_ENSVE</name>
<evidence type="ECO:0000313" key="2">
    <source>
        <dbReference type="EMBL" id="RRT77630.1"/>
    </source>
</evidence>
<gene>
    <name evidence="2" type="ORF">B296_00003523</name>
</gene>
<evidence type="ECO:0000256" key="1">
    <source>
        <dbReference type="ARBA" id="ARBA00023186"/>
    </source>
</evidence>
<evidence type="ECO:0000313" key="3">
    <source>
        <dbReference type="Proteomes" id="UP000287651"/>
    </source>
</evidence>
<dbReference type="PANTHER" id="PTHR12651">
    <property type="entry name" value="26S PROTEASOME NON-ATPASE REGULATORY SUBUNIT 9"/>
    <property type="match status" value="1"/>
</dbReference>
<accession>A0A427AN38</accession>
<dbReference type="AlphaFoldDB" id="A0A427AN38"/>
<dbReference type="GO" id="GO:0070682">
    <property type="term" value="P:proteasome regulatory particle assembly"/>
    <property type="evidence" value="ECO:0007669"/>
    <property type="project" value="InterPro"/>
</dbReference>
<comment type="caution">
    <text evidence="2">The sequence shown here is derived from an EMBL/GenBank/DDBJ whole genome shotgun (WGS) entry which is preliminary data.</text>
</comment>
<dbReference type="Proteomes" id="UP000287651">
    <property type="component" value="Unassembled WGS sequence"/>
</dbReference>
<proteinExistence type="predicted"/>
<dbReference type="GO" id="GO:0005634">
    <property type="term" value="C:nucleus"/>
    <property type="evidence" value="ECO:0007669"/>
    <property type="project" value="TreeGrafter"/>
</dbReference>
<keyword evidence="1" id="KW-0143">Chaperone</keyword>
<sequence>MDMRAGMEAETDAITESLCGPGLFGNLVDSEVTMYLPKPKARFALMSLSKIASFGAKEFRCQFLCLKIHLKRIPFFAIIDEIDDDLPAAEDGLQLSDEIVKFGSVKKGHNLQSRLVAEEAQSNQGNQIPSVIVRQGALMSIITVTPRPWHGPGSLGYVFFLDLFHLYA</sequence>
<organism evidence="2 3">
    <name type="scientific">Ensete ventricosum</name>
    <name type="common">Abyssinian banana</name>
    <name type="synonym">Musa ensete</name>
    <dbReference type="NCBI Taxonomy" id="4639"/>
    <lineage>
        <taxon>Eukaryota</taxon>
        <taxon>Viridiplantae</taxon>
        <taxon>Streptophyta</taxon>
        <taxon>Embryophyta</taxon>
        <taxon>Tracheophyta</taxon>
        <taxon>Spermatophyta</taxon>
        <taxon>Magnoliopsida</taxon>
        <taxon>Liliopsida</taxon>
        <taxon>Zingiberales</taxon>
        <taxon>Musaceae</taxon>
        <taxon>Ensete</taxon>
    </lineage>
</organism>
<reference evidence="2 3" key="1">
    <citation type="journal article" date="2014" name="Agronomy (Basel)">
        <title>A Draft Genome Sequence for Ensete ventricosum, the Drought-Tolerant Tree Against Hunger.</title>
        <authorList>
            <person name="Harrison J."/>
            <person name="Moore K.A."/>
            <person name="Paszkiewicz K."/>
            <person name="Jones T."/>
            <person name="Grant M."/>
            <person name="Ambacheew D."/>
            <person name="Muzemil S."/>
            <person name="Studholme D.J."/>
        </authorList>
    </citation>
    <scope>NUCLEOTIDE SEQUENCE [LARGE SCALE GENOMIC DNA]</scope>
</reference>
<dbReference type="PANTHER" id="PTHR12651:SF1">
    <property type="entry name" value="26S PROTEASOME NON-ATPASE REGULATORY SUBUNIT 9"/>
    <property type="match status" value="1"/>
</dbReference>
<evidence type="ECO:0008006" key="4">
    <source>
        <dbReference type="Google" id="ProtNLM"/>
    </source>
</evidence>
<protein>
    <recommendedName>
        <fullName evidence="4">PDZ domain-containing protein</fullName>
    </recommendedName>
</protein>
<dbReference type="GO" id="GO:0005737">
    <property type="term" value="C:cytoplasm"/>
    <property type="evidence" value="ECO:0007669"/>
    <property type="project" value="TreeGrafter"/>
</dbReference>
<dbReference type="FunFam" id="2.30.42.10:FF:000107">
    <property type="entry name" value="26S proteasome non-ATPase regulatory subunit 9"/>
    <property type="match status" value="1"/>
</dbReference>
<dbReference type="EMBL" id="AMZH03001884">
    <property type="protein sequence ID" value="RRT77630.1"/>
    <property type="molecule type" value="Genomic_DNA"/>
</dbReference>
<dbReference type="InterPro" id="IPR035269">
    <property type="entry name" value="PSMD9"/>
</dbReference>
<dbReference type="Gene3D" id="2.30.42.10">
    <property type="match status" value="1"/>
</dbReference>